<dbReference type="GO" id="GO:0032259">
    <property type="term" value="P:methylation"/>
    <property type="evidence" value="ECO:0007669"/>
    <property type="project" value="InterPro"/>
</dbReference>
<dbReference type="InterPro" id="IPR000192">
    <property type="entry name" value="Aminotrans_V_dom"/>
</dbReference>
<protein>
    <recommendedName>
        <fullName evidence="1">Aminotransferase class V domain-containing protein</fullName>
    </recommendedName>
</protein>
<comment type="caution">
    <text evidence="2">The sequence shown here is derived from an EMBL/GenBank/DDBJ whole genome shotgun (WGS) entry which is preliminary data.</text>
</comment>
<name>A0AAD9W4Q9_PHOAM</name>
<evidence type="ECO:0000313" key="2">
    <source>
        <dbReference type="EMBL" id="KAK2609789.1"/>
    </source>
</evidence>
<dbReference type="PANTHER" id="PTHR43586:SF21">
    <property type="entry name" value="PYRIDOXAL PHOSPHATE (PLP)-DEPENDENT ASPARTATE AMINOTRANSFERASE SUPERFAMILY"/>
    <property type="match status" value="1"/>
</dbReference>
<dbReference type="InterPro" id="IPR029063">
    <property type="entry name" value="SAM-dependent_MTases_sf"/>
</dbReference>
<feature type="domain" description="Aminotransferase class V" evidence="1">
    <location>
        <begin position="29"/>
        <end position="356"/>
    </location>
</feature>
<proteinExistence type="predicted"/>
<dbReference type="AlphaFoldDB" id="A0AAD9W4Q9"/>
<dbReference type="InterPro" id="IPR015424">
    <property type="entry name" value="PyrdxlP-dep_Trfase"/>
</dbReference>
<gene>
    <name evidence="2" type="ORF">N8I77_003273</name>
</gene>
<dbReference type="PROSITE" id="PS00092">
    <property type="entry name" value="N6_MTASE"/>
    <property type="match status" value="1"/>
</dbReference>
<dbReference type="Gene3D" id="3.40.640.10">
    <property type="entry name" value="Type I PLP-dependent aspartate aminotransferase-like (Major domain)"/>
    <property type="match status" value="1"/>
</dbReference>
<reference evidence="2" key="1">
    <citation type="submission" date="2023-06" db="EMBL/GenBank/DDBJ databases">
        <authorList>
            <person name="Noh H."/>
        </authorList>
    </citation>
    <scope>NUCLEOTIDE SEQUENCE</scope>
    <source>
        <strain evidence="2">DUCC20226</strain>
    </source>
</reference>
<dbReference type="SUPFAM" id="SSF53335">
    <property type="entry name" value="S-adenosyl-L-methionine-dependent methyltransferases"/>
    <property type="match status" value="1"/>
</dbReference>
<dbReference type="EMBL" id="JAUJFL010000002">
    <property type="protein sequence ID" value="KAK2609789.1"/>
    <property type="molecule type" value="Genomic_DNA"/>
</dbReference>
<dbReference type="GO" id="GO:0003676">
    <property type="term" value="F:nucleic acid binding"/>
    <property type="evidence" value="ECO:0007669"/>
    <property type="project" value="InterPro"/>
</dbReference>
<sequence length="738" mass="78975">MPTHNDTIAYAMDTQKVRANFPALSQDQVFFDNAGGSQILGSVVDSIRDYLVNSNVQLGATYDVGRKATSRYEEGYQAAAKYINASREEIGTDDAVLGASTTQLFRNFASTLNFQPGDEIVISAIDHEANIAPWVDLAKHQDLVLKWWKPASATAPKLLASELTPLLSERTRLVTCTHASNILGTIHDIKAIAAAAHAANPSALVCVDAVAYAPHRRIDVRALGVDVYAFSWYKVYGPHIAVLYAAAGSAQAQMRSLGHFFNPHATLENKLGLAGGSYELVSGISAVASYVDAVGWEAIVAQEAELQGTLLGYLNGRDDVTVRGETSADGTVRVPTVSFTVKGWDSRELVETVEKETRFGFRWGAFYSNRLVNEVLGLGKDGVVRGNIPDMGAGMVAVPRTQTGRDSRLTPTHHVPRKLFLSRVRRQLNRTQDITSHSSPNPSIVAMLPTPDTSHVSYSRVYEPAEDSFLLLNTLSSPSETAFLQQRFGSTTTTSPHSHDHRPPPPPPLVVEVGTGSGVVLGFVNAHALPIFGTRGVLTLGVDVNAFACSATAATAARAAADNPGTHGRFLGAVRGDLLAPLRAGSADVLVFNPPYVPTDELPAQDDVRLLGGAGNQGEGGEDEERSMSASARFDRDSYLLSLSYAGGRDGMEITDRLIAGLPDVLSARGCAYLLLCAGNKPEEVKARIRGFGPAWRVLTVGDSGKQAGWEKLQIIRIWRDADDDGGGRGGSDNDTGT</sequence>
<organism evidence="2 3">
    <name type="scientific">Phomopsis amygdali</name>
    <name type="common">Fusicoccum amygdali</name>
    <dbReference type="NCBI Taxonomy" id="1214568"/>
    <lineage>
        <taxon>Eukaryota</taxon>
        <taxon>Fungi</taxon>
        <taxon>Dikarya</taxon>
        <taxon>Ascomycota</taxon>
        <taxon>Pezizomycotina</taxon>
        <taxon>Sordariomycetes</taxon>
        <taxon>Sordariomycetidae</taxon>
        <taxon>Diaporthales</taxon>
        <taxon>Diaporthaceae</taxon>
        <taxon>Diaporthe</taxon>
    </lineage>
</organism>
<dbReference type="GO" id="GO:0008168">
    <property type="term" value="F:methyltransferase activity"/>
    <property type="evidence" value="ECO:0007669"/>
    <property type="project" value="InterPro"/>
</dbReference>
<dbReference type="Proteomes" id="UP001265746">
    <property type="component" value="Unassembled WGS sequence"/>
</dbReference>
<accession>A0AAD9W4Q9</accession>
<keyword evidence="3" id="KW-1185">Reference proteome</keyword>
<dbReference type="InterPro" id="IPR015421">
    <property type="entry name" value="PyrdxlP-dep_Trfase_major"/>
</dbReference>
<evidence type="ECO:0000313" key="3">
    <source>
        <dbReference type="Proteomes" id="UP001265746"/>
    </source>
</evidence>
<evidence type="ECO:0000259" key="1">
    <source>
        <dbReference type="Pfam" id="PF00266"/>
    </source>
</evidence>
<dbReference type="Gene3D" id="3.40.50.150">
    <property type="entry name" value="Vaccinia Virus protein VP39"/>
    <property type="match status" value="1"/>
</dbReference>
<dbReference type="InterPro" id="IPR015422">
    <property type="entry name" value="PyrdxlP-dep_Trfase_small"/>
</dbReference>
<dbReference type="Pfam" id="PF00266">
    <property type="entry name" value="Aminotran_5"/>
    <property type="match status" value="1"/>
</dbReference>
<dbReference type="PANTHER" id="PTHR43586">
    <property type="entry name" value="CYSTEINE DESULFURASE"/>
    <property type="match status" value="1"/>
</dbReference>
<dbReference type="InterPro" id="IPR002052">
    <property type="entry name" value="DNA_methylase_N6_adenine_CS"/>
</dbReference>
<dbReference type="Gene3D" id="3.90.1150.10">
    <property type="entry name" value="Aspartate Aminotransferase, domain 1"/>
    <property type="match status" value="1"/>
</dbReference>
<dbReference type="SUPFAM" id="SSF53383">
    <property type="entry name" value="PLP-dependent transferases"/>
    <property type="match status" value="1"/>
</dbReference>